<feature type="transmembrane region" description="Helical" evidence="6">
    <location>
        <begin position="165"/>
        <end position="186"/>
    </location>
</feature>
<evidence type="ECO:0000256" key="5">
    <source>
        <dbReference type="ARBA" id="ARBA00023136"/>
    </source>
</evidence>
<evidence type="ECO:0000313" key="10">
    <source>
        <dbReference type="Proteomes" id="UP000053447"/>
    </source>
</evidence>
<comment type="caution">
    <text evidence="9">The sequence shown here is derived from an EMBL/GenBank/DDBJ whole genome shotgun (WGS) entry which is preliminary data.</text>
</comment>
<dbReference type="PANTHER" id="PTHR13605:SF4">
    <property type="entry name" value="ER MEMBRANE PROTEIN COMPLEX SUBUNIT 7"/>
    <property type="match status" value="1"/>
</dbReference>
<feature type="chain" id="PRO_5006933840" description="ER membrane protein complex subunit 7 beta-sandwich domain-containing protein" evidence="7">
    <location>
        <begin position="19"/>
        <end position="234"/>
    </location>
</feature>
<dbReference type="InterPro" id="IPR039163">
    <property type="entry name" value="EMC7"/>
</dbReference>
<dbReference type="GeneID" id="28940708"/>
<feature type="domain" description="ER membrane protein complex subunit 7 beta-sandwich" evidence="8">
    <location>
        <begin position="36"/>
        <end position="166"/>
    </location>
</feature>
<dbReference type="InterPro" id="IPR019008">
    <property type="entry name" value="Beta_sandwich_EMC7"/>
</dbReference>
<feature type="signal peptide" evidence="7">
    <location>
        <begin position="1"/>
        <end position="18"/>
    </location>
</feature>
<dbReference type="VEuPathDB" id="FungiDB:T551_02190"/>
<comment type="subcellular location">
    <subcellularLocation>
        <location evidence="1">Membrane</location>
        <topology evidence="1">Single-pass membrane protein</topology>
    </subcellularLocation>
</comment>
<accession>A0A0W4ZMP2</accession>
<gene>
    <name evidence="9" type="ORF">T551_02190</name>
</gene>
<keyword evidence="2 6" id="KW-0812">Transmembrane</keyword>
<dbReference type="OrthoDB" id="27095at2759"/>
<keyword evidence="10" id="KW-1185">Reference proteome</keyword>
<keyword evidence="5 6" id="KW-0472">Membrane</keyword>
<evidence type="ECO:0000259" key="8">
    <source>
        <dbReference type="Pfam" id="PF09430"/>
    </source>
</evidence>
<reference evidence="10" key="1">
    <citation type="journal article" date="2016" name="Nat. Commun.">
        <title>Genome analysis of three Pneumocystis species reveals adaptation mechanisms to life exclusively in mammalian hosts.</title>
        <authorList>
            <person name="Ma L."/>
            <person name="Chen Z."/>
            <person name="Huang D.W."/>
            <person name="Kutty G."/>
            <person name="Ishihara M."/>
            <person name="Wang H."/>
            <person name="Abouelleil A."/>
            <person name="Bishop L."/>
            <person name="Davey E."/>
            <person name="Deng R."/>
            <person name="Deng X."/>
            <person name="Fan L."/>
            <person name="Fantoni G."/>
            <person name="Fitzgerald M."/>
            <person name="Gogineni E."/>
            <person name="Goldberg J.M."/>
            <person name="Handley G."/>
            <person name="Hu X."/>
            <person name="Huber C."/>
            <person name="Jiao X."/>
            <person name="Jones K."/>
            <person name="Levin J.Z."/>
            <person name="Liu Y."/>
            <person name="Macdonald P."/>
            <person name="Melnikov A."/>
            <person name="Raley C."/>
            <person name="Sassi M."/>
            <person name="Sherman B.T."/>
            <person name="Song X."/>
            <person name="Sykes S."/>
            <person name="Tran B."/>
            <person name="Walsh L."/>
            <person name="Xia Y."/>
            <person name="Yang J."/>
            <person name="Young S."/>
            <person name="Zeng Q."/>
            <person name="Zheng X."/>
            <person name="Stephens R."/>
            <person name="Nusbaum C."/>
            <person name="Birren B.W."/>
            <person name="Azadi P."/>
            <person name="Lempicki R.A."/>
            <person name="Cuomo C.A."/>
            <person name="Kovacs J.A."/>
        </authorList>
    </citation>
    <scope>NUCLEOTIDE SEQUENCE [LARGE SCALE GENOMIC DNA]</scope>
    <source>
        <strain evidence="10">RU7</strain>
    </source>
</reference>
<organism evidence="9 10">
    <name type="scientific">Pneumocystis jirovecii (strain RU7)</name>
    <name type="common">Human pneumocystis pneumonia agent</name>
    <dbReference type="NCBI Taxonomy" id="1408657"/>
    <lineage>
        <taxon>Eukaryota</taxon>
        <taxon>Fungi</taxon>
        <taxon>Dikarya</taxon>
        <taxon>Ascomycota</taxon>
        <taxon>Taphrinomycotina</taxon>
        <taxon>Pneumocystomycetes</taxon>
        <taxon>Pneumocystaceae</taxon>
        <taxon>Pneumocystis</taxon>
    </lineage>
</organism>
<proteinExistence type="predicted"/>
<dbReference type="GO" id="GO:0072546">
    <property type="term" value="C:EMC complex"/>
    <property type="evidence" value="ECO:0007669"/>
    <property type="project" value="TreeGrafter"/>
</dbReference>
<dbReference type="PANTHER" id="PTHR13605">
    <property type="entry name" value="ER MEMBRANE PROTEIN COMPLEX SUBUNIT 7"/>
    <property type="match status" value="1"/>
</dbReference>
<evidence type="ECO:0000256" key="4">
    <source>
        <dbReference type="ARBA" id="ARBA00022989"/>
    </source>
</evidence>
<evidence type="ECO:0000256" key="6">
    <source>
        <dbReference type="SAM" id="Phobius"/>
    </source>
</evidence>
<evidence type="ECO:0000256" key="7">
    <source>
        <dbReference type="SAM" id="SignalP"/>
    </source>
</evidence>
<dbReference type="RefSeq" id="XP_018229405.1">
    <property type="nucleotide sequence ID" value="XM_018374453.1"/>
</dbReference>
<protein>
    <recommendedName>
        <fullName evidence="8">ER membrane protein complex subunit 7 beta-sandwich domain-containing protein</fullName>
    </recommendedName>
</protein>
<dbReference type="Pfam" id="PF09430">
    <property type="entry name" value="EMC7_beta-sandw"/>
    <property type="match status" value="1"/>
</dbReference>
<evidence type="ECO:0000256" key="3">
    <source>
        <dbReference type="ARBA" id="ARBA00022729"/>
    </source>
</evidence>
<dbReference type="eggNOG" id="KOG3306">
    <property type="taxonomic scope" value="Eukaryota"/>
</dbReference>
<dbReference type="Proteomes" id="UP000053447">
    <property type="component" value="Unassembled WGS sequence"/>
</dbReference>
<keyword evidence="4 6" id="KW-1133">Transmembrane helix</keyword>
<evidence type="ECO:0000256" key="2">
    <source>
        <dbReference type="ARBA" id="ARBA00022692"/>
    </source>
</evidence>
<keyword evidence="3 7" id="KW-0732">Signal</keyword>
<evidence type="ECO:0000256" key="1">
    <source>
        <dbReference type="ARBA" id="ARBA00004167"/>
    </source>
</evidence>
<name>A0A0W4ZMP2_PNEJ7</name>
<dbReference type="STRING" id="1408657.A0A0W4ZMP2"/>
<dbReference type="AlphaFoldDB" id="A0A0W4ZMP2"/>
<sequence>MIFQILYTFSIFISLVSSIDLKGSILPNKFLSSTKELSPSTVILLSAANILKKTRPTSKGHFCIENVEKGSYLLEVLSFTHRFDPLRVDIFSIEDVLAKGLNVSTKDQETQLPTLIQIYQIYKGHAWDDFGPRMPYPIQLSPTGIESYDPKRESLKILSLFKNPMVQIIIVTMISLFIFPKLMTMLDAEQLTEYQRMHSQQKKDNLPGKTQDTEMTLRLSNKKFKTSKLNNKTN</sequence>
<evidence type="ECO:0000313" key="9">
    <source>
        <dbReference type="EMBL" id="KTW29574.1"/>
    </source>
</evidence>
<dbReference type="EMBL" id="LFWA01000009">
    <property type="protein sequence ID" value="KTW29574.1"/>
    <property type="molecule type" value="Genomic_DNA"/>
</dbReference>